<dbReference type="UniPathway" id="UPA00035">
    <property type="reaction ID" value="UER00042"/>
</dbReference>
<dbReference type="InterPro" id="IPR001240">
    <property type="entry name" value="PRAI_dom"/>
</dbReference>
<dbReference type="FunFam" id="3.20.20.70:FF:000075">
    <property type="entry name" value="Tryptophan biosynthesis protein TRP1"/>
    <property type="match status" value="1"/>
</dbReference>
<dbReference type="NCBIfam" id="NF002298">
    <property type="entry name" value="PRK01222.1-4"/>
    <property type="match status" value="1"/>
</dbReference>
<feature type="domain" description="N-(5'phosphoribosyl) anthranilate isomerase (PRAI)" evidence="8">
    <location>
        <begin position="12"/>
        <end position="206"/>
    </location>
</feature>
<dbReference type="GO" id="GO:0000162">
    <property type="term" value="P:L-tryptophan biosynthetic process"/>
    <property type="evidence" value="ECO:0007669"/>
    <property type="project" value="UniProtKB-UniPathway"/>
</dbReference>
<evidence type="ECO:0000259" key="8">
    <source>
        <dbReference type="Pfam" id="PF00697"/>
    </source>
</evidence>
<dbReference type="Pfam" id="PF00697">
    <property type="entry name" value="PRAI"/>
    <property type="match status" value="1"/>
</dbReference>
<evidence type="ECO:0000256" key="1">
    <source>
        <dbReference type="ARBA" id="ARBA00004664"/>
    </source>
</evidence>
<dbReference type="SUPFAM" id="SSF51366">
    <property type="entry name" value="Ribulose-phoshate binding barrel"/>
    <property type="match status" value="1"/>
</dbReference>
<evidence type="ECO:0000313" key="9">
    <source>
        <dbReference type="EMBL" id="SUZ61475.1"/>
    </source>
</evidence>
<protein>
    <recommendedName>
        <fullName evidence="3">phosphoribosylanthranilate isomerase</fullName>
        <ecNumber evidence="3">5.3.1.24</ecNumber>
    </recommendedName>
</protein>
<proteinExistence type="inferred from homology"/>
<evidence type="ECO:0000256" key="2">
    <source>
        <dbReference type="ARBA" id="ARBA00007571"/>
    </source>
</evidence>
<reference evidence="9" key="1">
    <citation type="submission" date="2018-05" db="EMBL/GenBank/DDBJ databases">
        <authorList>
            <person name="Lanie J.A."/>
            <person name="Ng W.-L."/>
            <person name="Kazmierczak K.M."/>
            <person name="Andrzejewski T.M."/>
            <person name="Davidsen T.M."/>
            <person name="Wayne K.J."/>
            <person name="Tettelin H."/>
            <person name="Glass J.I."/>
            <person name="Rusch D."/>
            <person name="Podicherti R."/>
            <person name="Tsui H.-C.T."/>
            <person name="Winkler M.E."/>
        </authorList>
    </citation>
    <scope>NUCLEOTIDE SEQUENCE</scope>
</reference>
<dbReference type="GO" id="GO:0004640">
    <property type="term" value="F:phosphoribosylanthranilate isomerase activity"/>
    <property type="evidence" value="ECO:0007669"/>
    <property type="project" value="UniProtKB-EC"/>
</dbReference>
<keyword evidence="7" id="KW-0413">Isomerase</keyword>
<comment type="pathway">
    <text evidence="1">Amino-acid biosynthesis; L-tryptophan biosynthesis; L-tryptophan from chorismate: step 3/5.</text>
</comment>
<dbReference type="InterPro" id="IPR013785">
    <property type="entry name" value="Aldolase_TIM"/>
</dbReference>
<dbReference type="EC" id="5.3.1.24" evidence="3"/>
<gene>
    <name evidence="9" type="ORF">METZ01_LOCUS14329</name>
</gene>
<evidence type="ECO:0000256" key="3">
    <source>
        <dbReference type="ARBA" id="ARBA00012572"/>
    </source>
</evidence>
<evidence type="ECO:0000256" key="5">
    <source>
        <dbReference type="ARBA" id="ARBA00022822"/>
    </source>
</evidence>
<dbReference type="CDD" id="cd00405">
    <property type="entry name" value="PRAI"/>
    <property type="match status" value="1"/>
</dbReference>
<name>A0A381P3G3_9ZZZZ</name>
<dbReference type="PANTHER" id="PTHR42894">
    <property type="entry name" value="N-(5'-PHOSPHORIBOSYL)ANTHRANILATE ISOMERASE"/>
    <property type="match status" value="1"/>
</dbReference>
<keyword evidence="6" id="KW-0057">Aromatic amino acid biosynthesis</keyword>
<evidence type="ECO:0000256" key="7">
    <source>
        <dbReference type="ARBA" id="ARBA00023235"/>
    </source>
</evidence>
<evidence type="ECO:0000256" key="4">
    <source>
        <dbReference type="ARBA" id="ARBA00022605"/>
    </source>
</evidence>
<evidence type="ECO:0000256" key="6">
    <source>
        <dbReference type="ARBA" id="ARBA00023141"/>
    </source>
</evidence>
<dbReference type="InterPro" id="IPR011060">
    <property type="entry name" value="RibuloseP-bd_barrel"/>
</dbReference>
<dbReference type="AlphaFoldDB" id="A0A381P3G3"/>
<comment type="similarity">
    <text evidence="2">Belongs to the TrpF family.</text>
</comment>
<organism evidence="9">
    <name type="scientific">marine metagenome</name>
    <dbReference type="NCBI Taxonomy" id="408172"/>
    <lineage>
        <taxon>unclassified sequences</taxon>
        <taxon>metagenomes</taxon>
        <taxon>ecological metagenomes</taxon>
    </lineage>
</organism>
<dbReference type="EMBL" id="UINC01000806">
    <property type="protein sequence ID" value="SUZ61475.1"/>
    <property type="molecule type" value="Genomic_DNA"/>
</dbReference>
<dbReference type="HAMAP" id="MF_00135">
    <property type="entry name" value="PRAI"/>
    <property type="match status" value="1"/>
</dbReference>
<dbReference type="Gene3D" id="3.20.20.70">
    <property type="entry name" value="Aldolase class I"/>
    <property type="match status" value="1"/>
</dbReference>
<keyword evidence="5" id="KW-0822">Tryptophan biosynthesis</keyword>
<dbReference type="PANTHER" id="PTHR42894:SF1">
    <property type="entry name" value="N-(5'-PHOSPHORIBOSYL)ANTHRANILATE ISOMERASE"/>
    <property type="match status" value="1"/>
</dbReference>
<dbReference type="InterPro" id="IPR044643">
    <property type="entry name" value="TrpF_fam"/>
</dbReference>
<keyword evidence="4" id="KW-0028">Amino-acid biosynthesis</keyword>
<accession>A0A381P3G3</accession>
<sequence length="210" mass="23052">MKTNQTTVYPIIKICGLTSLEQALSCVELGADWIGFNCWPGSSRYIVPEKAREIVSALPESVTTVGVFVNESPDSLKNIMQETRMDLAQLHGDEEVPITANLGVPWFKAFRVSSEFKLQQIKEYGQETFLLDAYSKAHYGGSGQTIDWNLASAASGLGKMILAGGMTPVNVAEAVKKVRPWGVDVCSGVESQPGIKDLLRVEKFIRNLRN</sequence>